<sequence length="502" mass="56637">MSSVTAAPGKVKDEEVPQSEVTYNMVAAMNEHLLPSSATHSIRSTANSVRDKVKDHNQDKEESGAAAEESKVGLLSFSCDFDHMYASMTDGGTPVTATLALGVSPLRGNEARQNDVTEVKHLKELLLLHLDLIQQQSEQIVTKDKLLAALRQENETLKLRLERMDRRVNLQKLRSDSTENIDLLSPCSPTNLNASSNSLPSTSEHVQPEPQSPKPTDSLKIRLNTSGGITTVKQELPEPVEIKQNTMGESWENKRKRRSESSAVSHSEVKRRRGVSSSSTISNDTSSTMPETLGGKGPSQESVKKSEKKGKSLFKKECFLTTEEHYYTAVGEPNYTLAVKDQTLAEDTTINLEVPSWRVKVYTSCYTMEGTENLDDEIFNKRHLKLENDERRRKRWDVQRIREQRQVEKLKRRQERQSHQSNCYTLNHSGRSSPVEDENIKTLWPEAEQVQGIQVDELLPVSAFGSPITSFSTSEYSSPWINTKSKTRRSKHSSGRRKRSRR</sequence>
<protein>
    <submittedName>
        <fullName evidence="1">Uncharacterized protein</fullName>
    </submittedName>
</protein>
<organism evidence="1 2">
    <name type="scientific">Eretmocerus hayati</name>
    <dbReference type="NCBI Taxonomy" id="131215"/>
    <lineage>
        <taxon>Eukaryota</taxon>
        <taxon>Metazoa</taxon>
        <taxon>Ecdysozoa</taxon>
        <taxon>Arthropoda</taxon>
        <taxon>Hexapoda</taxon>
        <taxon>Insecta</taxon>
        <taxon>Pterygota</taxon>
        <taxon>Neoptera</taxon>
        <taxon>Endopterygota</taxon>
        <taxon>Hymenoptera</taxon>
        <taxon>Apocrita</taxon>
        <taxon>Proctotrupomorpha</taxon>
        <taxon>Chalcidoidea</taxon>
        <taxon>Aphelinidae</taxon>
        <taxon>Aphelininae</taxon>
        <taxon>Eretmocerus</taxon>
    </lineage>
</organism>
<gene>
    <name evidence="1" type="ORF">QAD02_023355</name>
</gene>
<name>A0ACC2PVJ8_9HYME</name>
<reference evidence="1" key="1">
    <citation type="submission" date="2023-04" db="EMBL/GenBank/DDBJ databases">
        <title>A chromosome-level genome assembly of the parasitoid wasp Eretmocerus hayati.</title>
        <authorList>
            <person name="Zhong Y."/>
            <person name="Liu S."/>
            <person name="Liu Y."/>
        </authorList>
    </citation>
    <scope>NUCLEOTIDE SEQUENCE</scope>
    <source>
        <strain evidence="1">ZJU_SS_LIU_2023</strain>
    </source>
</reference>
<keyword evidence="2" id="KW-1185">Reference proteome</keyword>
<dbReference type="Proteomes" id="UP001239111">
    <property type="component" value="Chromosome 1"/>
</dbReference>
<proteinExistence type="predicted"/>
<dbReference type="EMBL" id="CM056741">
    <property type="protein sequence ID" value="KAJ8687561.1"/>
    <property type="molecule type" value="Genomic_DNA"/>
</dbReference>
<comment type="caution">
    <text evidence="1">The sequence shown here is derived from an EMBL/GenBank/DDBJ whole genome shotgun (WGS) entry which is preliminary data.</text>
</comment>
<accession>A0ACC2PVJ8</accession>
<evidence type="ECO:0000313" key="2">
    <source>
        <dbReference type="Proteomes" id="UP001239111"/>
    </source>
</evidence>
<evidence type="ECO:0000313" key="1">
    <source>
        <dbReference type="EMBL" id="KAJ8687561.1"/>
    </source>
</evidence>